<dbReference type="Pfam" id="PF00089">
    <property type="entry name" value="Trypsin"/>
    <property type="match status" value="2"/>
</dbReference>
<dbReference type="SMART" id="SM00020">
    <property type="entry name" value="Tryp_SPc"/>
    <property type="match status" value="2"/>
</dbReference>
<organism evidence="10 11">
    <name type="scientific">Clunio marinus</name>
    <dbReference type="NCBI Taxonomy" id="568069"/>
    <lineage>
        <taxon>Eukaryota</taxon>
        <taxon>Metazoa</taxon>
        <taxon>Ecdysozoa</taxon>
        <taxon>Arthropoda</taxon>
        <taxon>Hexapoda</taxon>
        <taxon>Insecta</taxon>
        <taxon>Pterygota</taxon>
        <taxon>Neoptera</taxon>
        <taxon>Endopterygota</taxon>
        <taxon>Diptera</taxon>
        <taxon>Nematocera</taxon>
        <taxon>Chironomoidea</taxon>
        <taxon>Chironomidae</taxon>
        <taxon>Clunio</taxon>
    </lineage>
</organism>
<evidence type="ECO:0000313" key="10">
    <source>
        <dbReference type="EMBL" id="CRK94573.1"/>
    </source>
</evidence>
<protein>
    <recommendedName>
        <fullName evidence="5">Phenoloxidase-activating factor 2</fullName>
    </recommendedName>
    <alternativeName>
        <fullName evidence="6">Prophenoloxidase-activating factor II</fullName>
    </alternativeName>
</protein>
<dbReference type="PANTHER" id="PTHR24258:SF129">
    <property type="entry name" value="LP15124P-RELATED"/>
    <property type="match status" value="1"/>
</dbReference>
<feature type="signal peptide" evidence="8">
    <location>
        <begin position="1"/>
        <end position="21"/>
    </location>
</feature>
<feature type="domain" description="Peptidase S1" evidence="9">
    <location>
        <begin position="151"/>
        <end position="383"/>
    </location>
</feature>
<sequence>MLNFKYFVIILIFYNVHKLQASENETGIIRKSCNEGLGQCVPISLCSEKTKFTDGSKFINTRFSLFDEDENDCHYLEKCCDPENIMTSTESQSFIVENINHETESACIQQCRAEDVRFQRQRLPPKIEILSQEADYQQCGYRNKFGVGLQLTNASDVAQFGEFPWMVALKEVINSESFYICGGSLIHPSVVLTGAHCVYKKESSTFIARVGEWDTQTLNEPFPHYDHKVQQMILHPEFVSKSLHNDIALLSLESPVKLTAHISTICLPPQNFKFTDKNCFASGWGAAKFEEVGVYRVNLKKIKLPIVQLKDCQDRLRSTQLGKLFKIHLNFLCAGGEREVDTCIGDGGSPLVCAVPDEVDYYYQAGIVSWGVGCGYEGIPGVYKVMRIVLNVLCVAIFVLSFDCITCEKRYCNEGLGVCTPFAQCSNLTKFNDGSDHLSVRFNIELETDACHYMELCCDPEDVIEEPFLGNEGRTQHVGESINDRDNRGSSSSDKSNLISTPETLSRLQECNSETHECIPFFYCNTDTTTDGAETLTTRNNFAGCDHESDVCCNKNENIARMVPTICGLRNKDGIGFSVTNSIDEAQYAEFPWMASLTGKLFDGTNNKDWTNYFCGGSLIHPSVVLTGAHCVYNLTASEIKVTLGEWDTKSTKEIFDTSVHQVKRIIPHEDFVPTNLYNDVALLILKTPAKLSVHINTICLPPPNNKIAQVNCFASGWGSDYYGEDAYRTNLKKVEVPPVPLRDCQEALRATKLGPRFKIHPSFMCAGGELGVDTCTGDGGSPLVCPVPGKSEVYYQAGVVAWGIECGKENVPGVYANVAKFRTWIDNKMNQLGYGTSSYTLE</sequence>
<reference evidence="10 11" key="1">
    <citation type="submission" date="2015-04" db="EMBL/GenBank/DDBJ databases">
        <authorList>
            <person name="Syromyatnikov M.Y."/>
            <person name="Popov V.N."/>
        </authorList>
    </citation>
    <scope>NUCLEOTIDE SEQUENCE [LARGE SCALE GENOMIC DNA]</scope>
</reference>
<dbReference type="InterPro" id="IPR001314">
    <property type="entry name" value="Peptidase_S1A"/>
</dbReference>
<evidence type="ECO:0000256" key="4">
    <source>
        <dbReference type="ARBA" id="ARBA00024195"/>
    </source>
</evidence>
<dbReference type="PRINTS" id="PR00722">
    <property type="entry name" value="CHYMOTRYPSIN"/>
</dbReference>
<feature type="domain" description="Peptidase S1" evidence="9">
    <location>
        <begin position="579"/>
        <end position="831"/>
    </location>
</feature>
<evidence type="ECO:0000256" key="2">
    <source>
        <dbReference type="ARBA" id="ARBA00022525"/>
    </source>
</evidence>
<feature type="chain" id="PRO_5012023517" description="Phenoloxidase-activating factor 2" evidence="8">
    <location>
        <begin position="22"/>
        <end position="843"/>
    </location>
</feature>
<dbReference type="AlphaFoldDB" id="A0A1J1I2R4"/>
<keyword evidence="11" id="KW-1185">Reference proteome</keyword>
<evidence type="ECO:0000256" key="7">
    <source>
        <dbReference type="SAM" id="MobiDB-lite"/>
    </source>
</evidence>
<gene>
    <name evidence="10" type="primary">similar to Serine protease 55</name>
    <name evidence="10" type="ORF">CLUMA_CG008074</name>
</gene>
<dbReference type="OrthoDB" id="6261922at2759"/>
<evidence type="ECO:0000259" key="9">
    <source>
        <dbReference type="PROSITE" id="PS50240"/>
    </source>
</evidence>
<dbReference type="EMBL" id="CVRI01000039">
    <property type="protein sequence ID" value="CRK94573.1"/>
    <property type="molecule type" value="Genomic_DNA"/>
</dbReference>
<dbReference type="Gene3D" id="2.40.10.10">
    <property type="entry name" value="Trypsin-like serine proteases"/>
    <property type="match status" value="3"/>
</dbReference>
<dbReference type="Proteomes" id="UP000183832">
    <property type="component" value="Unassembled WGS sequence"/>
</dbReference>
<evidence type="ECO:0000256" key="5">
    <source>
        <dbReference type="ARBA" id="ARBA00068096"/>
    </source>
</evidence>
<keyword evidence="8" id="KW-0732">Signal</keyword>
<evidence type="ECO:0000256" key="3">
    <source>
        <dbReference type="ARBA" id="ARBA00023157"/>
    </source>
</evidence>
<dbReference type="CDD" id="cd00190">
    <property type="entry name" value="Tryp_SPc"/>
    <property type="match status" value="2"/>
</dbReference>
<dbReference type="STRING" id="568069.A0A1J1I2R4"/>
<dbReference type="InterPro" id="IPR043504">
    <property type="entry name" value="Peptidase_S1_PA_chymotrypsin"/>
</dbReference>
<comment type="similarity">
    <text evidence="4">Belongs to the peptidase S1 family. CLIP subfamily.</text>
</comment>
<dbReference type="Pfam" id="PF18322">
    <property type="entry name" value="CLIP_1"/>
    <property type="match status" value="1"/>
</dbReference>
<evidence type="ECO:0000256" key="1">
    <source>
        <dbReference type="ARBA" id="ARBA00004613"/>
    </source>
</evidence>
<name>A0A1J1I2R4_9DIPT</name>
<evidence type="ECO:0000256" key="8">
    <source>
        <dbReference type="SAM" id="SignalP"/>
    </source>
</evidence>
<dbReference type="PANTHER" id="PTHR24258">
    <property type="entry name" value="SERINE PROTEASE-RELATED"/>
    <property type="match status" value="1"/>
</dbReference>
<feature type="compositionally biased region" description="Basic and acidic residues" evidence="7">
    <location>
        <begin position="474"/>
        <end position="488"/>
    </location>
</feature>
<dbReference type="GO" id="GO:0006508">
    <property type="term" value="P:proteolysis"/>
    <property type="evidence" value="ECO:0007669"/>
    <property type="project" value="InterPro"/>
</dbReference>
<dbReference type="FunFam" id="2.40.10.10:FF:000038">
    <property type="entry name" value="Serine protease"/>
    <property type="match status" value="2"/>
</dbReference>
<dbReference type="InterPro" id="IPR041515">
    <property type="entry name" value="PPAF-2-like_Clip"/>
</dbReference>
<dbReference type="GO" id="GO:0005576">
    <property type="term" value="C:extracellular region"/>
    <property type="evidence" value="ECO:0007669"/>
    <property type="project" value="UniProtKB-SubCell"/>
</dbReference>
<keyword evidence="2" id="KW-0964">Secreted</keyword>
<proteinExistence type="inferred from homology"/>
<feature type="region of interest" description="Disordered" evidence="7">
    <location>
        <begin position="474"/>
        <end position="501"/>
    </location>
</feature>
<dbReference type="InterPro" id="IPR009003">
    <property type="entry name" value="Peptidase_S1_PA"/>
</dbReference>
<evidence type="ECO:0000313" key="11">
    <source>
        <dbReference type="Proteomes" id="UP000183832"/>
    </source>
</evidence>
<comment type="subcellular location">
    <subcellularLocation>
        <location evidence="1">Secreted</location>
    </subcellularLocation>
</comment>
<dbReference type="PROSITE" id="PS50240">
    <property type="entry name" value="TRYPSIN_DOM"/>
    <property type="match status" value="2"/>
</dbReference>
<dbReference type="GO" id="GO:0004252">
    <property type="term" value="F:serine-type endopeptidase activity"/>
    <property type="evidence" value="ECO:0007669"/>
    <property type="project" value="InterPro"/>
</dbReference>
<keyword evidence="3" id="KW-1015">Disulfide bond</keyword>
<dbReference type="InterPro" id="IPR001254">
    <property type="entry name" value="Trypsin_dom"/>
</dbReference>
<accession>A0A1J1I2R4</accession>
<dbReference type="SUPFAM" id="SSF50494">
    <property type="entry name" value="Trypsin-like serine proteases"/>
    <property type="match status" value="2"/>
</dbReference>
<evidence type="ECO:0000256" key="6">
    <source>
        <dbReference type="ARBA" id="ARBA00076468"/>
    </source>
</evidence>